<feature type="domain" description="Flagellar assembly protein FliH/Type III secretion system HrpE" evidence="8">
    <location>
        <begin position="102"/>
        <end position="204"/>
    </location>
</feature>
<dbReference type="PANTHER" id="PTHR34982:SF1">
    <property type="entry name" value="FLAGELLAR ASSEMBLY PROTEIN FLIH"/>
    <property type="match status" value="1"/>
</dbReference>
<keyword evidence="7" id="KW-1006">Bacterial flagellum protein export</keyword>
<accession>A0A0J7XRK1</accession>
<evidence type="ECO:0000256" key="7">
    <source>
        <dbReference type="ARBA" id="ARBA00023225"/>
    </source>
</evidence>
<dbReference type="OrthoDB" id="7506803at2"/>
<organism evidence="9 10">
    <name type="scientific">Novosphingobium barchaimii LL02</name>
    <dbReference type="NCBI Taxonomy" id="1114963"/>
    <lineage>
        <taxon>Bacteria</taxon>
        <taxon>Pseudomonadati</taxon>
        <taxon>Pseudomonadota</taxon>
        <taxon>Alphaproteobacteria</taxon>
        <taxon>Sphingomonadales</taxon>
        <taxon>Sphingomonadaceae</taxon>
        <taxon>Novosphingobium</taxon>
    </lineage>
</organism>
<keyword evidence="5" id="KW-1005">Bacterial flagellum biogenesis</keyword>
<proteinExistence type="inferred from homology"/>
<protein>
    <recommendedName>
        <fullName evidence="3">Flagellar assembly protein FliH</fullName>
    </recommendedName>
</protein>
<reference evidence="9 10" key="1">
    <citation type="journal article" date="2015" name="G3 (Bethesda)">
        <title>Insights into Ongoing Evolution of the Hexachlorocyclohexane Catabolic Pathway from Comparative Genomics of Ten Sphingomonadaceae Strains.</title>
        <authorList>
            <person name="Pearce S.L."/>
            <person name="Oakeshott J.G."/>
            <person name="Pandey G."/>
        </authorList>
    </citation>
    <scope>NUCLEOTIDE SEQUENCE [LARGE SCALE GENOMIC DNA]</scope>
    <source>
        <strain evidence="9 10">LL02</strain>
    </source>
</reference>
<keyword evidence="4" id="KW-0813">Transport</keyword>
<evidence type="ECO:0000313" key="10">
    <source>
        <dbReference type="Proteomes" id="UP000052268"/>
    </source>
</evidence>
<evidence type="ECO:0000256" key="6">
    <source>
        <dbReference type="ARBA" id="ARBA00022927"/>
    </source>
</evidence>
<dbReference type="InterPro" id="IPR051472">
    <property type="entry name" value="T3SS_Stator/FliH"/>
</dbReference>
<comment type="caution">
    <text evidence="9">The sequence shown here is derived from an EMBL/GenBank/DDBJ whole genome shotgun (WGS) entry which is preliminary data.</text>
</comment>
<evidence type="ECO:0000256" key="4">
    <source>
        <dbReference type="ARBA" id="ARBA00022448"/>
    </source>
</evidence>
<comment type="similarity">
    <text evidence="2">Belongs to the FliH family.</text>
</comment>
<dbReference type="RefSeq" id="WP_059152271.1">
    <property type="nucleotide sequence ID" value="NZ_KQ130455.1"/>
</dbReference>
<dbReference type="GO" id="GO:0015031">
    <property type="term" value="P:protein transport"/>
    <property type="evidence" value="ECO:0007669"/>
    <property type="project" value="UniProtKB-KW"/>
</dbReference>
<evidence type="ECO:0000259" key="8">
    <source>
        <dbReference type="Pfam" id="PF02108"/>
    </source>
</evidence>
<evidence type="ECO:0000256" key="2">
    <source>
        <dbReference type="ARBA" id="ARBA00006602"/>
    </source>
</evidence>
<evidence type="ECO:0000256" key="1">
    <source>
        <dbReference type="ARBA" id="ARBA00003041"/>
    </source>
</evidence>
<sequence length="222" mass="23491">MSDLGFSLTQPGLTPPTAPLVVSPRPRVSLVEALGQSAGFRPDARFGGMFGMTLHEPAGTLMQPEAPDLIAEAYARGFADGHVQASEAAEAHAIAMAAAHEALALAFTRLDAGLEEDLRLRLRDTVAALCEAALAPLAIDEAALMQRITRAVSMLARADDERVVRLHPDDIALISLRMNSEWQVVPDAALERGTVRVEGTAGGVEDGPASWRMAIAEALHQG</sequence>
<comment type="function">
    <text evidence="1">Needed for flagellar regrowth and assembly.</text>
</comment>
<dbReference type="PANTHER" id="PTHR34982">
    <property type="entry name" value="YOP PROTEINS TRANSLOCATION PROTEIN L"/>
    <property type="match status" value="1"/>
</dbReference>
<evidence type="ECO:0000313" key="9">
    <source>
        <dbReference type="EMBL" id="KMS54289.1"/>
    </source>
</evidence>
<dbReference type="InterPro" id="IPR018035">
    <property type="entry name" value="Flagellar_FliH/T3SS_HrpE"/>
</dbReference>
<dbReference type="GO" id="GO:0044781">
    <property type="term" value="P:bacterial-type flagellum organization"/>
    <property type="evidence" value="ECO:0007669"/>
    <property type="project" value="UniProtKB-KW"/>
</dbReference>
<evidence type="ECO:0000256" key="3">
    <source>
        <dbReference type="ARBA" id="ARBA00016507"/>
    </source>
</evidence>
<dbReference type="Proteomes" id="UP000052268">
    <property type="component" value="Unassembled WGS sequence"/>
</dbReference>
<dbReference type="Pfam" id="PF02108">
    <property type="entry name" value="FliH"/>
    <property type="match status" value="1"/>
</dbReference>
<dbReference type="PATRIC" id="fig|1114963.3.peg.3116"/>
<keyword evidence="10" id="KW-1185">Reference proteome</keyword>
<evidence type="ECO:0000256" key="5">
    <source>
        <dbReference type="ARBA" id="ARBA00022795"/>
    </source>
</evidence>
<keyword evidence="6" id="KW-0653">Protein transport</keyword>
<dbReference type="GO" id="GO:0005829">
    <property type="term" value="C:cytosol"/>
    <property type="evidence" value="ECO:0007669"/>
    <property type="project" value="TreeGrafter"/>
</dbReference>
<gene>
    <name evidence="9" type="ORF">V474_21385</name>
</gene>
<name>A0A0J7XRK1_9SPHN</name>
<dbReference type="AlphaFoldDB" id="A0A0J7XRK1"/>
<dbReference type="EMBL" id="JACU01000006">
    <property type="protein sequence ID" value="KMS54289.1"/>
    <property type="molecule type" value="Genomic_DNA"/>
</dbReference>